<feature type="signal peptide" evidence="5">
    <location>
        <begin position="1"/>
        <end position="26"/>
    </location>
</feature>
<feature type="chain" id="PRO_5042103253" evidence="5">
    <location>
        <begin position="27"/>
        <end position="542"/>
    </location>
</feature>
<evidence type="ECO:0000313" key="8">
    <source>
        <dbReference type="Proteomes" id="UP001163823"/>
    </source>
</evidence>
<protein>
    <submittedName>
        <fullName evidence="7">Endoglucanase-like</fullName>
    </submittedName>
</protein>
<keyword evidence="5" id="KW-0732">Signal</keyword>
<dbReference type="PANTHER" id="PTHR31263">
    <property type="entry name" value="CELLULASE FAMILY PROTEIN (AFU_ORTHOLOGUE AFUA_5G14560)"/>
    <property type="match status" value="1"/>
</dbReference>
<dbReference type="GO" id="GO:0004553">
    <property type="term" value="F:hydrolase activity, hydrolyzing O-glycosyl compounds"/>
    <property type="evidence" value="ECO:0007669"/>
    <property type="project" value="InterPro"/>
</dbReference>
<evidence type="ECO:0000259" key="6">
    <source>
        <dbReference type="Pfam" id="PF00150"/>
    </source>
</evidence>
<sequence length="542" mass="61185">MLQKSSQSILLVLVSVIALFASHSDSFPLSTHKRWIIDEATGHRVKLTCVNWATHLQPMLAEGLDKQPLEHIVKHVVDQKFTCVRLTWATHMFTRYANQSVSYTLDSLDLQEVKENINKNNPFILKMNHVQAYEAVVDELGKQGVMVLIDNHVSHPNWCCNDDDDNGFFGDRHFNAKEWLQGLHLIAKHFHGKSEVVAIDLRNELHGPRQNERDWYNYVHQGAKTIHKANPDVLVLISGLNYDTDFTFLKKKPLKLNLNNKLVYESHLYSWSGVGTVKMGEVWTAQPVNRICAQTLQGVEERSGFLNEGNHQAPLFFTEFGLDVTAGGDDIGNRFLTCFMSYIVGRDLDWGLWALQGSYYLREGKLAVEESFGLLDANFQQIKYQELPQKFQLLQKKIQDPTSKLPKSYIMFHPQSGQCVQAKNSGLEHGNCEQSSLWDHAGDGAPIMLKGKSTCLKAVGDGLAPTLSSDCKSDQPSSWKFVSMSHLHLATLDQQGQLLCLDKESSNSTKIVTNKCICIEDDSECLDNPQSQWFTFATTNLA</sequence>
<organism evidence="7 8">
    <name type="scientific">Quillaja saponaria</name>
    <name type="common">Soap bark tree</name>
    <dbReference type="NCBI Taxonomy" id="32244"/>
    <lineage>
        <taxon>Eukaryota</taxon>
        <taxon>Viridiplantae</taxon>
        <taxon>Streptophyta</taxon>
        <taxon>Embryophyta</taxon>
        <taxon>Tracheophyta</taxon>
        <taxon>Spermatophyta</taxon>
        <taxon>Magnoliopsida</taxon>
        <taxon>eudicotyledons</taxon>
        <taxon>Gunneridae</taxon>
        <taxon>Pentapetalae</taxon>
        <taxon>rosids</taxon>
        <taxon>fabids</taxon>
        <taxon>Fabales</taxon>
        <taxon>Quillajaceae</taxon>
        <taxon>Quillaja</taxon>
    </lineage>
</organism>
<dbReference type="PANTHER" id="PTHR31263:SF50">
    <property type="entry name" value="HYDROLYZING O-GLYCOSYL COMPOUNDS HYDROLASE"/>
    <property type="match status" value="1"/>
</dbReference>
<dbReference type="Gene3D" id="3.20.20.80">
    <property type="entry name" value="Glycosidases"/>
    <property type="match status" value="1"/>
</dbReference>
<evidence type="ECO:0000256" key="4">
    <source>
        <dbReference type="RuleBase" id="RU361153"/>
    </source>
</evidence>
<dbReference type="InterPro" id="IPR017853">
    <property type="entry name" value="GH"/>
</dbReference>
<evidence type="ECO:0000256" key="5">
    <source>
        <dbReference type="SAM" id="SignalP"/>
    </source>
</evidence>
<dbReference type="SUPFAM" id="SSF51445">
    <property type="entry name" value="(Trans)glycosidases"/>
    <property type="match status" value="1"/>
</dbReference>
<name>A0AAD7L3X2_QUISA</name>
<dbReference type="KEGG" id="qsa:O6P43_027204"/>
<comment type="similarity">
    <text evidence="1 4">Belongs to the glycosyl hydrolase 5 (cellulase A) family.</text>
</comment>
<proteinExistence type="inferred from homology"/>
<dbReference type="EMBL" id="JARAOO010000011">
    <property type="protein sequence ID" value="KAJ7951110.1"/>
    <property type="molecule type" value="Genomic_DNA"/>
</dbReference>
<comment type="caution">
    <text evidence="7">The sequence shown here is derived from an EMBL/GenBank/DDBJ whole genome shotgun (WGS) entry which is preliminary data.</text>
</comment>
<dbReference type="AlphaFoldDB" id="A0AAD7L3X2"/>
<feature type="domain" description="Glycoside hydrolase family 5" evidence="6">
    <location>
        <begin position="68"/>
        <end position="356"/>
    </location>
</feature>
<keyword evidence="8" id="KW-1185">Reference proteome</keyword>
<keyword evidence="3 4" id="KW-0326">Glycosidase</keyword>
<dbReference type="InterPro" id="IPR035992">
    <property type="entry name" value="Ricin_B-like_lectins"/>
</dbReference>
<dbReference type="SUPFAM" id="SSF50370">
    <property type="entry name" value="Ricin B-like lectins"/>
    <property type="match status" value="1"/>
</dbReference>
<dbReference type="Pfam" id="PF00150">
    <property type="entry name" value="Cellulase"/>
    <property type="match status" value="1"/>
</dbReference>
<dbReference type="InterPro" id="IPR001547">
    <property type="entry name" value="Glyco_hydro_5"/>
</dbReference>
<gene>
    <name evidence="7" type="ORF">O6P43_027204</name>
</gene>
<evidence type="ECO:0000313" key="7">
    <source>
        <dbReference type="EMBL" id="KAJ7951110.1"/>
    </source>
</evidence>
<reference evidence="7" key="1">
    <citation type="journal article" date="2023" name="Science">
        <title>Elucidation of the pathway for biosynthesis of saponin adjuvants from the soapbark tree.</title>
        <authorList>
            <person name="Reed J."/>
            <person name="Orme A."/>
            <person name="El-Demerdash A."/>
            <person name="Owen C."/>
            <person name="Martin L.B.B."/>
            <person name="Misra R.C."/>
            <person name="Kikuchi S."/>
            <person name="Rejzek M."/>
            <person name="Martin A.C."/>
            <person name="Harkess A."/>
            <person name="Leebens-Mack J."/>
            <person name="Louveau T."/>
            <person name="Stephenson M.J."/>
            <person name="Osbourn A."/>
        </authorList>
    </citation>
    <scope>NUCLEOTIDE SEQUENCE</scope>
    <source>
        <strain evidence="7">S10</strain>
    </source>
</reference>
<evidence type="ECO:0000256" key="1">
    <source>
        <dbReference type="ARBA" id="ARBA00005641"/>
    </source>
</evidence>
<dbReference type="GO" id="GO:0000272">
    <property type="term" value="P:polysaccharide catabolic process"/>
    <property type="evidence" value="ECO:0007669"/>
    <property type="project" value="InterPro"/>
</dbReference>
<evidence type="ECO:0000256" key="2">
    <source>
        <dbReference type="ARBA" id="ARBA00022801"/>
    </source>
</evidence>
<accession>A0AAD7L3X2</accession>
<keyword evidence="2 4" id="KW-0378">Hydrolase</keyword>
<dbReference type="Proteomes" id="UP001163823">
    <property type="component" value="Chromosome 11"/>
</dbReference>
<evidence type="ECO:0000256" key="3">
    <source>
        <dbReference type="ARBA" id="ARBA00023295"/>
    </source>
</evidence>